<keyword evidence="4" id="KW-1185">Reference proteome</keyword>
<dbReference type="AlphaFoldDB" id="A0A3P4AY49"/>
<dbReference type="Gene3D" id="3.40.190.150">
    <property type="entry name" value="Bordetella uptake gene, domain 1"/>
    <property type="match status" value="1"/>
</dbReference>
<feature type="signal peptide" evidence="2">
    <location>
        <begin position="1"/>
        <end position="24"/>
    </location>
</feature>
<keyword evidence="2" id="KW-0732">Signal</keyword>
<proteinExistence type="inferred from homology"/>
<dbReference type="PIRSF" id="PIRSF017082">
    <property type="entry name" value="YflP"/>
    <property type="match status" value="1"/>
</dbReference>
<dbReference type="OrthoDB" id="8678477at2"/>
<dbReference type="InterPro" id="IPR005064">
    <property type="entry name" value="BUG"/>
</dbReference>
<comment type="similarity">
    <text evidence="1">Belongs to the UPF0065 (bug) family.</text>
</comment>
<name>A0A3P4AY49_9BURK</name>
<dbReference type="Gene3D" id="3.40.190.10">
    <property type="entry name" value="Periplasmic binding protein-like II"/>
    <property type="match status" value="1"/>
</dbReference>
<dbReference type="CDD" id="cd13578">
    <property type="entry name" value="PBP2_Bug27"/>
    <property type="match status" value="1"/>
</dbReference>
<dbReference type="Pfam" id="PF03401">
    <property type="entry name" value="TctC"/>
    <property type="match status" value="1"/>
</dbReference>
<evidence type="ECO:0000256" key="1">
    <source>
        <dbReference type="ARBA" id="ARBA00006987"/>
    </source>
</evidence>
<keyword evidence="3" id="KW-0675">Receptor</keyword>
<reference evidence="3 4" key="1">
    <citation type="submission" date="2018-10" db="EMBL/GenBank/DDBJ databases">
        <authorList>
            <person name="Criscuolo A."/>
        </authorList>
    </citation>
    <scope>NUCLEOTIDE SEQUENCE [LARGE SCALE GENOMIC DNA]</scope>
    <source>
        <strain evidence="3">DnA1</strain>
    </source>
</reference>
<dbReference type="EMBL" id="UWPJ01000005">
    <property type="protein sequence ID" value="VCU68481.1"/>
    <property type="molecule type" value="Genomic_DNA"/>
</dbReference>
<dbReference type="PANTHER" id="PTHR42928">
    <property type="entry name" value="TRICARBOXYLATE-BINDING PROTEIN"/>
    <property type="match status" value="1"/>
</dbReference>
<evidence type="ECO:0000256" key="2">
    <source>
        <dbReference type="SAM" id="SignalP"/>
    </source>
</evidence>
<evidence type="ECO:0000313" key="3">
    <source>
        <dbReference type="EMBL" id="VCU68481.1"/>
    </source>
</evidence>
<evidence type="ECO:0000313" key="4">
    <source>
        <dbReference type="Proteomes" id="UP000277294"/>
    </source>
</evidence>
<gene>
    <name evidence="3" type="ORF">PIGHUM_00532</name>
</gene>
<protein>
    <submittedName>
        <fullName evidence="3">Tripartite tricarboxylate transporter family receptor</fullName>
    </submittedName>
</protein>
<dbReference type="Proteomes" id="UP000277294">
    <property type="component" value="Unassembled WGS sequence"/>
</dbReference>
<accession>A0A3P4AY49</accession>
<dbReference type="PANTHER" id="PTHR42928:SF5">
    <property type="entry name" value="BLR1237 PROTEIN"/>
    <property type="match status" value="1"/>
</dbReference>
<sequence>MNVKAVLKVAVGAAALALSLGARAEWPEKPITLVVPWPPGGGVDAAARLAGPMLAKQLGQQVVVVNRPGATGAIGAESVAKAEPDGYTLLWSSLTSHGAYSALYGDKVPYDLEKNFTPISVFGSIPFVIVVNPNVKANSVQELVALAKAKPGALTYASSGNGSVQHLAGEMFKRTAGVDLLHVPYKGIAPSLLDLVGGQVDMSIESLAATLPHIRNQKLRVLAVASKERTSLLPGVPTAAEAGLKDYEVSAKLFALAPAGTPAPVIDKLDRAFKQVFSDKALQEPLLAQSIVTRYASPAESAAVIRDELTSFRTVIRAANIRPE</sequence>
<dbReference type="RefSeq" id="WP_124077688.1">
    <property type="nucleotide sequence ID" value="NZ_UWPJ01000005.1"/>
</dbReference>
<dbReference type="SUPFAM" id="SSF53850">
    <property type="entry name" value="Periplasmic binding protein-like II"/>
    <property type="match status" value="1"/>
</dbReference>
<organism evidence="3 4">
    <name type="scientific">Pigmentiphaga humi</name>
    <dbReference type="NCBI Taxonomy" id="2478468"/>
    <lineage>
        <taxon>Bacteria</taxon>
        <taxon>Pseudomonadati</taxon>
        <taxon>Pseudomonadota</taxon>
        <taxon>Betaproteobacteria</taxon>
        <taxon>Burkholderiales</taxon>
        <taxon>Alcaligenaceae</taxon>
        <taxon>Pigmentiphaga</taxon>
    </lineage>
</organism>
<feature type="chain" id="PRO_5018203086" evidence="2">
    <location>
        <begin position="25"/>
        <end position="324"/>
    </location>
</feature>
<dbReference type="InterPro" id="IPR042100">
    <property type="entry name" value="Bug_dom1"/>
</dbReference>